<keyword evidence="7" id="KW-1185">Reference proteome</keyword>
<dbReference type="Gene3D" id="3.40.50.2300">
    <property type="match status" value="2"/>
</dbReference>
<organism evidence="6 7">
    <name type="scientific">Kineococcus glutinatus</name>
    <dbReference type="NCBI Taxonomy" id="1070872"/>
    <lineage>
        <taxon>Bacteria</taxon>
        <taxon>Bacillati</taxon>
        <taxon>Actinomycetota</taxon>
        <taxon>Actinomycetes</taxon>
        <taxon>Kineosporiales</taxon>
        <taxon>Kineosporiaceae</taxon>
        <taxon>Kineococcus</taxon>
    </lineage>
</organism>
<dbReference type="SUPFAM" id="SSF47413">
    <property type="entry name" value="lambda repressor-like DNA-binding domains"/>
    <property type="match status" value="1"/>
</dbReference>
<dbReference type="Pfam" id="PF13377">
    <property type="entry name" value="Peripla_BP_3"/>
    <property type="match status" value="1"/>
</dbReference>
<dbReference type="InterPro" id="IPR010982">
    <property type="entry name" value="Lambda_DNA-bd_dom_sf"/>
</dbReference>
<dbReference type="PANTHER" id="PTHR30146:SF109">
    <property type="entry name" value="HTH-TYPE TRANSCRIPTIONAL REGULATOR GALS"/>
    <property type="match status" value="1"/>
</dbReference>
<evidence type="ECO:0000313" key="7">
    <source>
        <dbReference type="Proteomes" id="UP001501195"/>
    </source>
</evidence>
<protein>
    <submittedName>
        <fullName evidence="6">LacI family DNA-binding transcriptional regulator</fullName>
    </submittedName>
</protein>
<dbReference type="CDD" id="cd06267">
    <property type="entry name" value="PBP1_LacI_sugar_binding-like"/>
    <property type="match status" value="1"/>
</dbReference>
<dbReference type="SMART" id="SM00354">
    <property type="entry name" value="HTH_LACI"/>
    <property type="match status" value="1"/>
</dbReference>
<dbReference type="PROSITE" id="PS00356">
    <property type="entry name" value="HTH_LACI_1"/>
    <property type="match status" value="1"/>
</dbReference>
<dbReference type="SUPFAM" id="SSF53822">
    <property type="entry name" value="Periplasmic binding protein-like I"/>
    <property type="match status" value="1"/>
</dbReference>
<comment type="caution">
    <text evidence="6">The sequence shown here is derived from an EMBL/GenBank/DDBJ whole genome shotgun (WGS) entry which is preliminary data.</text>
</comment>
<evidence type="ECO:0000256" key="3">
    <source>
        <dbReference type="ARBA" id="ARBA00023163"/>
    </source>
</evidence>
<dbReference type="Pfam" id="PF00356">
    <property type="entry name" value="LacI"/>
    <property type="match status" value="1"/>
</dbReference>
<dbReference type="InterPro" id="IPR000843">
    <property type="entry name" value="HTH_LacI"/>
</dbReference>
<evidence type="ECO:0000259" key="5">
    <source>
        <dbReference type="PROSITE" id="PS50932"/>
    </source>
</evidence>
<dbReference type="InterPro" id="IPR046335">
    <property type="entry name" value="LacI/GalR-like_sensor"/>
</dbReference>
<keyword evidence="2 6" id="KW-0238">DNA-binding</keyword>
<dbReference type="GO" id="GO:0003677">
    <property type="term" value="F:DNA binding"/>
    <property type="evidence" value="ECO:0007669"/>
    <property type="project" value="UniProtKB-KW"/>
</dbReference>
<dbReference type="Gene3D" id="1.10.260.40">
    <property type="entry name" value="lambda repressor-like DNA-binding domains"/>
    <property type="match status" value="1"/>
</dbReference>
<dbReference type="CDD" id="cd01392">
    <property type="entry name" value="HTH_LacI"/>
    <property type="match status" value="1"/>
</dbReference>
<name>A0ABP9HC02_9ACTN</name>
<proteinExistence type="predicted"/>
<accession>A0ABP9HC02</accession>
<reference evidence="7" key="1">
    <citation type="journal article" date="2019" name="Int. J. Syst. Evol. Microbiol.">
        <title>The Global Catalogue of Microorganisms (GCM) 10K type strain sequencing project: providing services to taxonomists for standard genome sequencing and annotation.</title>
        <authorList>
            <consortium name="The Broad Institute Genomics Platform"/>
            <consortium name="The Broad Institute Genome Sequencing Center for Infectious Disease"/>
            <person name="Wu L."/>
            <person name="Ma J."/>
        </authorList>
    </citation>
    <scope>NUCLEOTIDE SEQUENCE [LARGE SCALE GENOMIC DNA]</scope>
    <source>
        <strain evidence="7">JCM 18126</strain>
    </source>
</reference>
<keyword evidence="1" id="KW-0805">Transcription regulation</keyword>
<sequence>MVTMREVAQAAGVSTMTVSNVLTGRRHVSPQTRQRVLDVVVRTGYQVNVAARSLRRGRTGIIGLGVPELDSHYFGMLGARLVARLAREGLRVVVEQTGADREGELEAIADSRVNAYDGLILSASGLGSADVAALAGDLPVVMLGERQDMHRFDHVEMSNTAGAEAAARLLLERGCEHLAVIGTPPLERSDDDGGHQDDAFRLRAAGVRRALAEFPGATALAVQERTNHLSTGAALAAEALRRQPRTDGLLCATDTLALGALRGLADLGVHVPDDVLVIGFDDVPAAAYSVPSLSSVSPGHDAMVEATVRLLLRRMRDPSATPEHFVGPWAVVERESTRRGSRPRARRSVGAPAPQRS</sequence>
<dbReference type="PANTHER" id="PTHR30146">
    <property type="entry name" value="LACI-RELATED TRANSCRIPTIONAL REPRESSOR"/>
    <property type="match status" value="1"/>
</dbReference>
<evidence type="ECO:0000256" key="4">
    <source>
        <dbReference type="SAM" id="MobiDB-lite"/>
    </source>
</evidence>
<evidence type="ECO:0000256" key="1">
    <source>
        <dbReference type="ARBA" id="ARBA00023015"/>
    </source>
</evidence>
<dbReference type="PROSITE" id="PS50932">
    <property type="entry name" value="HTH_LACI_2"/>
    <property type="match status" value="1"/>
</dbReference>
<feature type="domain" description="HTH lacI-type" evidence="5">
    <location>
        <begin position="2"/>
        <end position="56"/>
    </location>
</feature>
<feature type="region of interest" description="Disordered" evidence="4">
    <location>
        <begin position="334"/>
        <end position="357"/>
    </location>
</feature>
<keyword evidence="3" id="KW-0804">Transcription</keyword>
<gene>
    <name evidence="6" type="ORF">GCM10023225_07170</name>
</gene>
<dbReference type="EMBL" id="BAABIL010000083">
    <property type="protein sequence ID" value="GAA4966929.1"/>
    <property type="molecule type" value="Genomic_DNA"/>
</dbReference>
<dbReference type="InterPro" id="IPR028082">
    <property type="entry name" value="Peripla_BP_I"/>
</dbReference>
<evidence type="ECO:0000256" key="2">
    <source>
        <dbReference type="ARBA" id="ARBA00023125"/>
    </source>
</evidence>
<feature type="compositionally biased region" description="Low complexity" evidence="4">
    <location>
        <begin position="348"/>
        <end position="357"/>
    </location>
</feature>
<dbReference type="Proteomes" id="UP001501195">
    <property type="component" value="Unassembled WGS sequence"/>
</dbReference>
<evidence type="ECO:0000313" key="6">
    <source>
        <dbReference type="EMBL" id="GAA4966929.1"/>
    </source>
</evidence>